<dbReference type="OrthoDB" id="363185at2759"/>
<dbReference type="EMBL" id="SWKV01000041">
    <property type="protein sequence ID" value="KAF3037603.1"/>
    <property type="molecule type" value="Genomic_DNA"/>
</dbReference>
<dbReference type="Gene3D" id="3.40.50.300">
    <property type="entry name" value="P-loop containing nucleotide triphosphate hydrolases"/>
    <property type="match status" value="1"/>
</dbReference>
<dbReference type="InterPro" id="IPR050416">
    <property type="entry name" value="FAD-linked_Oxidoreductase"/>
</dbReference>
<dbReference type="SUPFAM" id="SSF56176">
    <property type="entry name" value="FAD-binding/transporter-associated domain-like"/>
    <property type="match status" value="1"/>
</dbReference>
<keyword evidence="4" id="KW-0560">Oxidoreductase</keyword>
<dbReference type="Gene3D" id="3.40.50.2020">
    <property type="match status" value="1"/>
</dbReference>
<dbReference type="Proteomes" id="UP000758155">
    <property type="component" value="Unassembled WGS sequence"/>
</dbReference>
<evidence type="ECO:0000256" key="1">
    <source>
        <dbReference type="ARBA" id="ARBA00005466"/>
    </source>
</evidence>
<dbReference type="CDD" id="cd06223">
    <property type="entry name" value="PRTases_typeI"/>
    <property type="match status" value="1"/>
</dbReference>
<dbReference type="Gene3D" id="3.40.462.20">
    <property type="match status" value="1"/>
</dbReference>
<keyword evidence="7" id="KW-1185">Reference proteome</keyword>
<name>A0A9P4WP18_9PLEO</name>
<dbReference type="InterPro" id="IPR029057">
    <property type="entry name" value="PRTase-like"/>
</dbReference>
<dbReference type="PANTHER" id="PTHR42973">
    <property type="entry name" value="BINDING OXIDOREDUCTASE, PUTATIVE (AFU_ORTHOLOGUE AFUA_1G17690)-RELATED"/>
    <property type="match status" value="1"/>
</dbReference>
<keyword evidence="3" id="KW-0274">FAD</keyword>
<dbReference type="Gene3D" id="3.30.465.10">
    <property type="match status" value="1"/>
</dbReference>
<proteinExistence type="inferred from homology"/>
<gene>
    <name evidence="6" type="ORF">E8E12_001032</name>
</gene>
<dbReference type="InterPro" id="IPR005919">
    <property type="entry name" value="Pmev_kin_anim"/>
</dbReference>
<dbReference type="SUPFAM" id="SSF53271">
    <property type="entry name" value="PRTase-like"/>
    <property type="match status" value="1"/>
</dbReference>
<dbReference type="InterPro" id="IPR006094">
    <property type="entry name" value="Oxid_FAD_bind_N"/>
</dbReference>
<dbReference type="GO" id="GO:0006695">
    <property type="term" value="P:cholesterol biosynthetic process"/>
    <property type="evidence" value="ECO:0007669"/>
    <property type="project" value="InterPro"/>
</dbReference>
<dbReference type="InterPro" id="IPR027417">
    <property type="entry name" value="P-loop_NTPase"/>
</dbReference>
<dbReference type="InterPro" id="IPR036318">
    <property type="entry name" value="FAD-bd_PCMH-like_sf"/>
</dbReference>
<dbReference type="Pfam" id="PF01565">
    <property type="entry name" value="FAD_binding_4"/>
    <property type="match status" value="1"/>
</dbReference>
<dbReference type="InterPro" id="IPR000836">
    <property type="entry name" value="PRTase_dom"/>
</dbReference>
<organism evidence="6 7">
    <name type="scientific">Didymella heteroderae</name>
    <dbReference type="NCBI Taxonomy" id="1769908"/>
    <lineage>
        <taxon>Eukaryota</taxon>
        <taxon>Fungi</taxon>
        <taxon>Dikarya</taxon>
        <taxon>Ascomycota</taxon>
        <taxon>Pezizomycotina</taxon>
        <taxon>Dothideomycetes</taxon>
        <taxon>Pleosporomycetidae</taxon>
        <taxon>Pleosporales</taxon>
        <taxon>Pleosporineae</taxon>
        <taxon>Didymellaceae</taxon>
        <taxon>Didymella</taxon>
    </lineage>
</organism>
<keyword evidence="2" id="KW-0285">Flavoprotein</keyword>
<dbReference type="InterPro" id="IPR016166">
    <property type="entry name" value="FAD-bd_PCMH"/>
</dbReference>
<dbReference type="PROSITE" id="PS51387">
    <property type="entry name" value="FAD_PCMH"/>
    <property type="match status" value="1"/>
</dbReference>
<protein>
    <recommendedName>
        <fullName evidence="5">FAD-binding PCMH-type domain-containing protein</fullName>
    </recommendedName>
</protein>
<accession>A0A9P4WP18</accession>
<dbReference type="GO" id="GO:0071949">
    <property type="term" value="F:FAD binding"/>
    <property type="evidence" value="ECO:0007669"/>
    <property type="project" value="InterPro"/>
</dbReference>
<evidence type="ECO:0000256" key="4">
    <source>
        <dbReference type="ARBA" id="ARBA00023002"/>
    </source>
</evidence>
<dbReference type="GO" id="GO:0004631">
    <property type="term" value="F:phosphomevalonate kinase activity"/>
    <property type="evidence" value="ECO:0007669"/>
    <property type="project" value="InterPro"/>
</dbReference>
<evidence type="ECO:0000256" key="3">
    <source>
        <dbReference type="ARBA" id="ARBA00022827"/>
    </source>
</evidence>
<feature type="domain" description="FAD-binding PCMH-type" evidence="5">
    <location>
        <begin position="145"/>
        <end position="337"/>
    </location>
</feature>
<evidence type="ECO:0000313" key="7">
    <source>
        <dbReference type="Proteomes" id="UP000758155"/>
    </source>
</evidence>
<dbReference type="PANTHER" id="PTHR42973:SF25">
    <property type="entry name" value="PHOSPHOMEVALONATE KINASE"/>
    <property type="match status" value="1"/>
</dbReference>
<comment type="caution">
    <text evidence="6">The sequence shown here is derived from an EMBL/GenBank/DDBJ whole genome shotgun (WGS) entry which is preliminary data.</text>
</comment>
<evidence type="ECO:0000256" key="2">
    <source>
        <dbReference type="ARBA" id="ARBA00022630"/>
    </source>
</evidence>
<comment type="similarity">
    <text evidence="1">Belongs to the oxygen-dependent FAD-linked oxidoreductase family.</text>
</comment>
<dbReference type="Pfam" id="PF04275">
    <property type="entry name" value="P-mevalo_kinase"/>
    <property type="match status" value="1"/>
</dbReference>
<dbReference type="Pfam" id="PF00156">
    <property type="entry name" value="Pribosyltran"/>
    <property type="match status" value="1"/>
</dbReference>
<dbReference type="GO" id="GO:0005737">
    <property type="term" value="C:cytoplasm"/>
    <property type="evidence" value="ECO:0007669"/>
    <property type="project" value="InterPro"/>
</dbReference>
<evidence type="ECO:0000259" key="5">
    <source>
        <dbReference type="PROSITE" id="PS51387"/>
    </source>
</evidence>
<dbReference type="InterPro" id="IPR016169">
    <property type="entry name" value="FAD-bd_PCMH_sub2"/>
</dbReference>
<dbReference type="GO" id="GO:0016491">
    <property type="term" value="F:oxidoreductase activity"/>
    <property type="evidence" value="ECO:0007669"/>
    <property type="project" value="UniProtKB-KW"/>
</dbReference>
<evidence type="ECO:0000313" key="6">
    <source>
        <dbReference type="EMBL" id="KAF3037603.1"/>
    </source>
</evidence>
<sequence length="955" mass="103564">MYGMPSKKDVIEQTLKLLVEKRDGVLAVFHRGGSFHLEGLVCHQTASFPTGVVRVADKDQVLDEFAPFIAGFMMHDERVHKLVQMEWRKVCRDLGVQEKGHPDRLSFSSPDVMVAFTQHATKLSKLTTQLPALREGRKIKNREASLRHPAAICRPTEIDHIQQCVRWALEHRAGLTIIGGGHSGHCVWDNTVSVDMGAFSRVYTHSAEEEGVPTGLGCDAIVVAEAGCTTEDIIAKAMAAGVTVPLGSRPSVGAGLWLQGGIGHLARMHGLACDAIVGAVVVSVNSSEVLCVGYVPSQYQPAASVRPENETDILWALKGAGTNFGIVVSVTFRAYTAPTYLVRNWAVPLCGAAEAQHKLSSFDREVASKLSRDCSADAYLYWEGGRLHFGVTMVKSTTTHIFTQCPLSTTMCSILGAEEDGVKYVDGIGLFETEMYISRMHGGHGGGKTSSFKRCLFLKNIGDQNVAERLVAAVEGRPSPLCYLHLLQGGGAISDIAADASAFGCRDWDFACVITGVWPRDQDDTEVARAAVKWVHSVAKHLLPISGGVYGADLGPDPRDAVLARRAFGVNQQRLAQLKTKLDPRNVLAYACPLPQAPLGPKLILLITGTSCAGKDYCADVWVSMFAKRSLTARAASISESMKREYAAATGADAGRLLTDRAYKEQHRAALTVYFLERVQHEPQLPEEQFLEVVNGAADVGVLLITGMRDKAPVASLSHLVPNSRLVEVYVQASGQTRRIRKGCCLANSICASHKMCKPTESSWKTLGYRPSLVFDNEKRGTEAAIMFFEDHLLPLVHEDLLRLTDMVRSTPDFPCRNIVFRHILGISQQLGGLALCTSLLQSLFDGDWNTVTAVACCEVGGIVFASALSLRVNVPLMLVRETGKLPPPTVSTAKSQSHITSFSCGLSAQKRIEIERSAIPKNGSIVVVDDALATGETLCAVLQALEKLGLLWRM</sequence>
<reference evidence="6" key="1">
    <citation type="submission" date="2019-04" db="EMBL/GenBank/DDBJ databases">
        <title>Sequencing of skin fungus with MAO and IRED activity.</title>
        <authorList>
            <person name="Marsaioli A.J."/>
            <person name="Bonatto J.M.C."/>
            <person name="Reis Junior O."/>
        </authorList>
    </citation>
    <scope>NUCLEOTIDE SEQUENCE</scope>
    <source>
        <strain evidence="6">28M1</strain>
    </source>
</reference>
<dbReference type="AlphaFoldDB" id="A0A9P4WP18"/>